<evidence type="ECO:0000259" key="3">
    <source>
        <dbReference type="Pfam" id="PF05368"/>
    </source>
</evidence>
<dbReference type="PANTHER" id="PTHR42748:SF7">
    <property type="entry name" value="NMRA LIKE REDOX SENSOR 1-RELATED"/>
    <property type="match status" value="1"/>
</dbReference>
<evidence type="ECO:0000256" key="1">
    <source>
        <dbReference type="ARBA" id="ARBA00006328"/>
    </source>
</evidence>
<reference evidence="5" key="1">
    <citation type="submission" date="2016-10" db="EMBL/GenBank/DDBJ databases">
        <authorList>
            <person name="Varghese N."/>
            <person name="Submissions S."/>
        </authorList>
    </citation>
    <scope>NUCLEOTIDE SEQUENCE [LARGE SCALE GENOMIC DNA]</scope>
    <source>
        <strain evidence="5">DSM 44260</strain>
    </source>
</reference>
<keyword evidence="2" id="KW-0521">NADP</keyword>
<comment type="similarity">
    <text evidence="1">Belongs to the NmrA-type oxidoreductase family.</text>
</comment>
<dbReference type="InterPro" id="IPR008030">
    <property type="entry name" value="NmrA-like"/>
</dbReference>
<protein>
    <submittedName>
        <fullName evidence="4">Uncharacterized conserved protein YbjT, contains NAD(P)-binding and DUF2867 domains</fullName>
    </submittedName>
</protein>
<name>A0A1H9X1E3_9PSEU</name>
<organism evidence="4 5">
    <name type="scientific">Actinokineospora terrae</name>
    <dbReference type="NCBI Taxonomy" id="155974"/>
    <lineage>
        <taxon>Bacteria</taxon>
        <taxon>Bacillati</taxon>
        <taxon>Actinomycetota</taxon>
        <taxon>Actinomycetes</taxon>
        <taxon>Pseudonocardiales</taxon>
        <taxon>Pseudonocardiaceae</taxon>
        <taxon>Actinokineospora</taxon>
    </lineage>
</organism>
<dbReference type="SUPFAM" id="SSF51735">
    <property type="entry name" value="NAD(P)-binding Rossmann-fold domains"/>
    <property type="match status" value="1"/>
</dbReference>
<dbReference type="InterPro" id="IPR051164">
    <property type="entry name" value="NmrA-like_oxidored"/>
</dbReference>
<dbReference type="RefSeq" id="WP_092784176.1">
    <property type="nucleotide sequence ID" value="NZ_FOGI01000012.1"/>
</dbReference>
<evidence type="ECO:0000313" key="5">
    <source>
        <dbReference type="Proteomes" id="UP000199051"/>
    </source>
</evidence>
<feature type="domain" description="NmrA-like" evidence="3">
    <location>
        <begin position="5"/>
        <end position="245"/>
    </location>
</feature>
<dbReference type="EMBL" id="FOGI01000012">
    <property type="protein sequence ID" value="SES39914.1"/>
    <property type="molecule type" value="Genomic_DNA"/>
</dbReference>
<evidence type="ECO:0000256" key="2">
    <source>
        <dbReference type="ARBA" id="ARBA00022857"/>
    </source>
</evidence>
<dbReference type="PANTHER" id="PTHR42748">
    <property type="entry name" value="NITROGEN METABOLITE REPRESSION PROTEIN NMRA FAMILY MEMBER"/>
    <property type="match status" value="1"/>
</dbReference>
<keyword evidence="5" id="KW-1185">Reference proteome</keyword>
<dbReference type="Gene3D" id="3.40.50.720">
    <property type="entry name" value="NAD(P)-binding Rossmann-like Domain"/>
    <property type="match status" value="1"/>
</dbReference>
<accession>A0A1H9X1E3</accession>
<dbReference type="InterPro" id="IPR036291">
    <property type="entry name" value="NAD(P)-bd_dom_sf"/>
</dbReference>
<dbReference type="STRING" id="155974.SAMN04487818_112128"/>
<sequence>MSSDPVLVTGATGRQGGATARALLAAGVPVRALVRDPDRARAIEALGAELVTGDLHDVDSIVRAAKGVRAVFSVQMPAITGDGFDFAGEVTQGANLVEGARAAGVRQFVHTSVTGAGQHVSAPGWAEGRWAAMEPTLGAKAAIQDRVRDAGFPQWTLLKPGFFMENFLPSMRFLFPRGVEGGLVSVLDPDTRLSLVAVADIGQAATAAITAPDRFHQVELELASDYLSMTEIAEVLSRTLGIPLPAPNMTEAQALAAGMPPMGASHEWLNATGQPGRPEFARALGIPLTGFATWAGQHLHPEARSR</sequence>
<proteinExistence type="inferred from homology"/>
<dbReference type="AlphaFoldDB" id="A0A1H9X1E3"/>
<gene>
    <name evidence="4" type="ORF">SAMN04487818_112128</name>
</gene>
<dbReference type="Pfam" id="PF05368">
    <property type="entry name" value="NmrA"/>
    <property type="match status" value="1"/>
</dbReference>
<dbReference type="CDD" id="cd05251">
    <property type="entry name" value="NmrA_like_SDR_a"/>
    <property type="match status" value="1"/>
</dbReference>
<evidence type="ECO:0000313" key="4">
    <source>
        <dbReference type="EMBL" id="SES39914.1"/>
    </source>
</evidence>
<dbReference type="Proteomes" id="UP000199051">
    <property type="component" value="Unassembled WGS sequence"/>
</dbReference>